<dbReference type="Pfam" id="PF05116">
    <property type="entry name" value="S6PP"/>
    <property type="match status" value="1"/>
</dbReference>
<protein>
    <submittedName>
        <fullName evidence="2">Hydroxymethylpyrimidine pyrophosphatase</fullName>
    </submittedName>
</protein>
<reference evidence="2" key="1">
    <citation type="submission" date="2019-02" db="EMBL/GenBank/DDBJ databases">
        <authorList>
            <person name="Gruber-Vodicka R. H."/>
            <person name="Seah K. B. B."/>
        </authorList>
    </citation>
    <scope>NUCLEOTIDE SEQUENCE</scope>
    <source>
        <strain evidence="2">BECK_S127</strain>
    </source>
</reference>
<dbReference type="InterPro" id="IPR036412">
    <property type="entry name" value="HAD-like_sf"/>
</dbReference>
<gene>
    <name evidence="2" type="ORF">BECKSD772D_GA0070982_103811</name>
</gene>
<dbReference type="Gene3D" id="3.90.1070.10">
    <property type="match status" value="1"/>
</dbReference>
<dbReference type="GO" id="GO:0003824">
    <property type="term" value="F:catalytic activity"/>
    <property type="evidence" value="ECO:0007669"/>
    <property type="project" value="UniProtKB-ARBA"/>
</dbReference>
<dbReference type="InterPro" id="IPR006380">
    <property type="entry name" value="SPP-like_dom"/>
</dbReference>
<dbReference type="Gene3D" id="3.40.50.1000">
    <property type="entry name" value="HAD superfamily/HAD-like"/>
    <property type="match status" value="1"/>
</dbReference>
<accession>A0A451BLM3</accession>
<evidence type="ECO:0000313" key="2">
    <source>
        <dbReference type="EMBL" id="VFK79164.1"/>
    </source>
</evidence>
<dbReference type="SUPFAM" id="SSF56784">
    <property type="entry name" value="HAD-like"/>
    <property type="match status" value="1"/>
</dbReference>
<feature type="domain" description="Sucrose phosphatase-like" evidence="1">
    <location>
        <begin position="6"/>
        <end position="259"/>
    </location>
</feature>
<dbReference type="AlphaFoldDB" id="A0A451BLM3"/>
<sequence length="263" mass="28682">MQIYTFLFASELDGVLLPNGTRTAAAGCLERTWQLLERLKAANYPVVYIADHHLSLARESQGLFKLPEPEYWICNLGTEIHDSTGKPEEGWARAMGTPFDKKLLLDALRGNPNVTLRADEEQGPHKFSFDYSGPVDDTVRTWISTRASQVVSEKIRFIDSVEESSGLTSFDLLPAAAGKSQALGHLAEKLGLPRTRVFFSGGGEGSLDILTSGVCGTLVGNADAVQGRARELAETVESARITLSRDYYGDGVIEGLRAYDLIS</sequence>
<proteinExistence type="predicted"/>
<dbReference type="InterPro" id="IPR023214">
    <property type="entry name" value="HAD_sf"/>
</dbReference>
<organism evidence="2">
    <name type="scientific">Candidatus Kentrum sp. SD</name>
    <dbReference type="NCBI Taxonomy" id="2126332"/>
    <lineage>
        <taxon>Bacteria</taxon>
        <taxon>Pseudomonadati</taxon>
        <taxon>Pseudomonadota</taxon>
        <taxon>Gammaproteobacteria</taxon>
        <taxon>Candidatus Kentrum</taxon>
    </lineage>
</organism>
<dbReference type="EMBL" id="CAADHB010000038">
    <property type="protein sequence ID" value="VFK79164.1"/>
    <property type="molecule type" value="Genomic_DNA"/>
</dbReference>
<name>A0A451BLM3_9GAMM</name>
<evidence type="ECO:0000259" key="1">
    <source>
        <dbReference type="Pfam" id="PF05116"/>
    </source>
</evidence>